<comment type="catalytic activity">
    <reaction evidence="13">
        <text>ATP + H2O = ADP + phosphate + H(+)</text>
        <dbReference type="Rhea" id="RHEA:13065"/>
        <dbReference type="ChEBI" id="CHEBI:15377"/>
        <dbReference type="ChEBI" id="CHEBI:15378"/>
        <dbReference type="ChEBI" id="CHEBI:30616"/>
        <dbReference type="ChEBI" id="CHEBI:43474"/>
        <dbReference type="ChEBI" id="CHEBI:456216"/>
        <dbReference type="EC" id="5.6.2.4"/>
    </reaction>
</comment>
<dbReference type="PANTHER" id="PTHR11070:SF48">
    <property type="entry name" value="ATP-DEPENDENT HELICASE_NUCLEASE SUBUNIT A"/>
    <property type="match status" value="1"/>
</dbReference>
<dbReference type="InterPro" id="IPR027417">
    <property type="entry name" value="P-loop_NTPase"/>
</dbReference>
<evidence type="ECO:0000256" key="9">
    <source>
        <dbReference type="ARBA" id="ARBA00023204"/>
    </source>
</evidence>
<dbReference type="GO" id="GO:0005524">
    <property type="term" value="F:ATP binding"/>
    <property type="evidence" value="ECO:0007669"/>
    <property type="project" value="UniProtKB-UniRule"/>
</dbReference>
<evidence type="ECO:0000256" key="13">
    <source>
        <dbReference type="ARBA" id="ARBA00048988"/>
    </source>
</evidence>
<keyword evidence="5 14" id="KW-0347">Helicase</keyword>
<dbReference type="Pfam" id="PF13361">
    <property type="entry name" value="UvrD_C"/>
    <property type="match status" value="1"/>
</dbReference>
<evidence type="ECO:0000313" key="18">
    <source>
        <dbReference type="EMBL" id="MBM7556790.1"/>
    </source>
</evidence>
<evidence type="ECO:0000256" key="6">
    <source>
        <dbReference type="ARBA" id="ARBA00022839"/>
    </source>
</evidence>
<dbReference type="Proteomes" id="UP000774000">
    <property type="component" value="Unassembled WGS sequence"/>
</dbReference>
<dbReference type="GO" id="GO:0005829">
    <property type="term" value="C:cytosol"/>
    <property type="evidence" value="ECO:0007669"/>
    <property type="project" value="TreeGrafter"/>
</dbReference>
<feature type="binding site" evidence="14">
    <location>
        <begin position="29"/>
        <end position="36"/>
    </location>
    <ligand>
        <name>ATP</name>
        <dbReference type="ChEBI" id="CHEBI:30616"/>
    </ligand>
</feature>
<reference evidence="18" key="1">
    <citation type="submission" date="2021-01" db="EMBL/GenBank/DDBJ databases">
        <title>Genomic Encyclopedia of Type Strains, Phase IV (KMG-IV): sequencing the most valuable type-strain genomes for metagenomic binning, comparative biology and taxonomic classification.</title>
        <authorList>
            <person name="Goeker M."/>
        </authorList>
    </citation>
    <scope>NUCLEOTIDE SEQUENCE</scope>
    <source>
        <strain evidence="18">DSM 23230</strain>
    </source>
</reference>
<dbReference type="GO" id="GO:0003677">
    <property type="term" value="F:DNA binding"/>
    <property type="evidence" value="ECO:0007669"/>
    <property type="project" value="UniProtKB-KW"/>
</dbReference>
<dbReference type="InterPro" id="IPR000212">
    <property type="entry name" value="DNA_helicase_UvrD/REP"/>
</dbReference>
<keyword evidence="2 14" id="KW-0547">Nucleotide-binding</keyword>
<dbReference type="Gene3D" id="1.10.486.10">
    <property type="entry name" value="PCRA, domain 4"/>
    <property type="match status" value="1"/>
</dbReference>
<evidence type="ECO:0000256" key="10">
    <source>
        <dbReference type="ARBA" id="ARBA00023235"/>
    </source>
</evidence>
<dbReference type="InterPro" id="IPR038726">
    <property type="entry name" value="PDDEXK_AddAB-type"/>
</dbReference>
<proteinExistence type="predicted"/>
<keyword evidence="15" id="KW-0175">Coiled coil</keyword>
<keyword evidence="4 14" id="KW-0378">Hydrolase</keyword>
<evidence type="ECO:0000256" key="3">
    <source>
        <dbReference type="ARBA" id="ARBA00022763"/>
    </source>
</evidence>
<dbReference type="EMBL" id="JAFBDQ010000007">
    <property type="protein sequence ID" value="MBM7556790.1"/>
    <property type="molecule type" value="Genomic_DNA"/>
</dbReference>
<dbReference type="SUPFAM" id="SSF52980">
    <property type="entry name" value="Restriction endonuclease-like"/>
    <property type="match status" value="1"/>
</dbReference>
<accession>A0A939BMK5</accession>
<dbReference type="RefSeq" id="WP_204701565.1">
    <property type="nucleotide sequence ID" value="NZ_JAFBDQ010000007.1"/>
</dbReference>
<dbReference type="Pfam" id="PF12705">
    <property type="entry name" value="PDDEXK_1"/>
    <property type="match status" value="1"/>
</dbReference>
<dbReference type="PROSITE" id="PS51217">
    <property type="entry name" value="UVRD_HELICASE_CTER"/>
    <property type="match status" value="1"/>
</dbReference>
<sequence length="1167" mass="134569">MGEEIRGLELTTAQVQAVKTLDQNLAITAGAGSGKTRVLTERYIEILLTELEDESKSAKEVLETIVAITFTKKAASEMKERIRERLEEYLTDNFNSLSAKRKKDIINILDNLSHAKISTIHSFCKSILKDNLFEIGLTTDFEIVEGIHKDNLLRETVIAVIDEIRADESHQLYDILWDLTYRYGKKDLIVVLMELLEQRQEIARIKKELEDKSLADKFNQLLRDVPLKQLQRYAVQEEFQKKVKQLADFEVKEQSLGTSIAKKVAEIAEKIIKEISKTNSSSQDELLELHFELLDCFYDSEADEKRKSIYSDMSASDWVGGNDVKLAANQIFKDLFELLPGTGSKALMSEEESKINFSQQILKLYQPVVDKYQELKKKQGYFDFVDLEQEVIDNFNNNYQLVEELRNEIDFMLVDEFQDTNQMQWDIIRPLVTIDKDFTKLAADKLFIVGDPKQSIYGFRRADIRIFKEVMQQIEATNSEGRIELSKNFRSNQAIIDFTNHVFSDVFAVTHQEAAEYDVVKQDLSFGREVKYQDEISRHPDSHIETLLTEYNRNDEYSKGEYEAQQIAEKIEWLVKDSDKKIFKNGELQAVDYGDIAILMTARTRLKDYEQGLEKAGIDYITVAGKGYYQRQEIYDLYLALKALLNPKNDALIFGLFRSPLFGFSDEQLFRMMRQKEASLLAEIFNKQPSSKAQFEKWQQLKNEVSIDQLIETILSDCGAYASYLSGIDGKQKIANFEKLIEEAAQFSNNEGNNLHSFVGQLEELMEQEEKEGSKELETEDQEAVQLMTVYAAKGKEFPVVFLADLNNAGNPQTGNIICEEVAGQEQIGVKYYTEDFKREETSSYQMLKQERGAKEEFESKRVFYVGVTRAEEMLFLSASVHVNSDDEINWHNGLKWLMKGLRYSNQDLVEFMQGEEETRTENLAINDQQRSVAVKLTKNQTEVRELETELAFEASITDDALNILTEQESEALTIEVETPSSTAEFEPEVKQDEEVDENKENKISWQEENLATLKGTIIHHGLELLINDGTIDYSYLFRSHPAIEKYGDKKEEIKNELQKIENCPEFRDLTAGQCQTEVDFYLQIENNKFMNGSIDLLTQNQAGEWLIVDWKTNRVHSSQDIADHLHEYKSQLENYERAVQQLKDTENVQSYLYLTDAPAGQRLQQA</sequence>
<keyword evidence="9" id="KW-0234">DNA repair</keyword>
<evidence type="ECO:0000256" key="1">
    <source>
        <dbReference type="ARBA" id="ARBA00022722"/>
    </source>
</evidence>
<dbReference type="AlphaFoldDB" id="A0A939BMK5"/>
<dbReference type="Gene3D" id="3.40.50.300">
    <property type="entry name" value="P-loop containing nucleotide triphosphate hydrolases"/>
    <property type="match status" value="3"/>
</dbReference>
<dbReference type="Gene3D" id="3.30.160.800">
    <property type="match status" value="1"/>
</dbReference>
<keyword evidence="7 14" id="KW-0067">ATP-binding</keyword>
<evidence type="ECO:0000256" key="12">
    <source>
        <dbReference type="ARBA" id="ARBA00034808"/>
    </source>
</evidence>
<comment type="catalytic activity">
    <reaction evidence="11">
        <text>Couples ATP hydrolysis with the unwinding of duplex DNA by translocating in the 3'-5' direction.</text>
        <dbReference type="EC" id="5.6.2.4"/>
    </reaction>
</comment>
<evidence type="ECO:0000313" key="19">
    <source>
        <dbReference type="Proteomes" id="UP000774000"/>
    </source>
</evidence>
<keyword evidence="3" id="KW-0227">DNA damage</keyword>
<dbReference type="PROSITE" id="PS51198">
    <property type="entry name" value="UVRD_HELICASE_ATP_BIND"/>
    <property type="match status" value="1"/>
</dbReference>
<feature type="domain" description="UvrD-like helicase C-terminal" evidence="17">
    <location>
        <begin position="514"/>
        <end position="795"/>
    </location>
</feature>
<keyword evidence="8" id="KW-0238">DNA-binding</keyword>
<gene>
    <name evidence="18" type="ORF">JOC47_001641</name>
</gene>
<evidence type="ECO:0000259" key="17">
    <source>
        <dbReference type="PROSITE" id="PS51217"/>
    </source>
</evidence>
<feature type="domain" description="UvrD-like helicase ATP-binding" evidence="16">
    <location>
        <begin position="8"/>
        <end position="492"/>
    </location>
</feature>
<evidence type="ECO:0000256" key="8">
    <source>
        <dbReference type="ARBA" id="ARBA00023125"/>
    </source>
</evidence>
<evidence type="ECO:0000256" key="15">
    <source>
        <dbReference type="SAM" id="Coils"/>
    </source>
</evidence>
<dbReference type="GO" id="GO:0004527">
    <property type="term" value="F:exonuclease activity"/>
    <property type="evidence" value="ECO:0007669"/>
    <property type="project" value="UniProtKB-KW"/>
</dbReference>
<dbReference type="GO" id="GO:0033202">
    <property type="term" value="C:DNA helicase complex"/>
    <property type="evidence" value="ECO:0007669"/>
    <property type="project" value="TreeGrafter"/>
</dbReference>
<dbReference type="InterPro" id="IPR014017">
    <property type="entry name" value="DNA_helicase_UvrD-like_C"/>
</dbReference>
<evidence type="ECO:0000256" key="11">
    <source>
        <dbReference type="ARBA" id="ARBA00034617"/>
    </source>
</evidence>
<dbReference type="GO" id="GO:0000725">
    <property type="term" value="P:recombinational repair"/>
    <property type="evidence" value="ECO:0007669"/>
    <property type="project" value="TreeGrafter"/>
</dbReference>
<protein>
    <recommendedName>
        <fullName evidence="12">DNA 3'-5' helicase</fullName>
        <ecNumber evidence="12">5.6.2.4</ecNumber>
    </recommendedName>
</protein>
<dbReference type="InterPro" id="IPR014016">
    <property type="entry name" value="UvrD-like_ATP-bd"/>
</dbReference>
<dbReference type="Pfam" id="PF00580">
    <property type="entry name" value="UvrD-helicase"/>
    <property type="match status" value="1"/>
</dbReference>
<keyword evidence="19" id="KW-1185">Reference proteome</keyword>
<dbReference type="SUPFAM" id="SSF52540">
    <property type="entry name" value="P-loop containing nucleoside triphosphate hydrolases"/>
    <property type="match status" value="1"/>
</dbReference>
<evidence type="ECO:0000256" key="7">
    <source>
        <dbReference type="ARBA" id="ARBA00022840"/>
    </source>
</evidence>
<dbReference type="EC" id="5.6.2.4" evidence="12"/>
<evidence type="ECO:0000259" key="16">
    <source>
        <dbReference type="PROSITE" id="PS51198"/>
    </source>
</evidence>
<evidence type="ECO:0000256" key="2">
    <source>
        <dbReference type="ARBA" id="ARBA00022741"/>
    </source>
</evidence>
<organism evidence="18 19">
    <name type="scientific">Halanaerobacter jeridensis</name>
    <dbReference type="NCBI Taxonomy" id="706427"/>
    <lineage>
        <taxon>Bacteria</taxon>
        <taxon>Bacillati</taxon>
        <taxon>Bacillota</taxon>
        <taxon>Clostridia</taxon>
        <taxon>Halanaerobiales</taxon>
        <taxon>Halobacteroidaceae</taxon>
        <taxon>Halanaerobacter</taxon>
    </lineage>
</organism>
<comment type="caution">
    <text evidence="18">The sequence shown here is derived from an EMBL/GenBank/DDBJ whole genome shotgun (WGS) entry which is preliminary data.</text>
</comment>
<evidence type="ECO:0000256" key="4">
    <source>
        <dbReference type="ARBA" id="ARBA00022801"/>
    </source>
</evidence>
<keyword evidence="10" id="KW-0413">Isomerase</keyword>
<dbReference type="InterPro" id="IPR011335">
    <property type="entry name" value="Restrct_endonuc-II-like"/>
</dbReference>
<keyword evidence="1" id="KW-0540">Nuclease</keyword>
<dbReference type="GO" id="GO:0043138">
    <property type="term" value="F:3'-5' DNA helicase activity"/>
    <property type="evidence" value="ECO:0007669"/>
    <property type="project" value="UniProtKB-EC"/>
</dbReference>
<dbReference type="InterPro" id="IPR011604">
    <property type="entry name" value="PDDEXK-like_dom_sf"/>
</dbReference>
<dbReference type="PANTHER" id="PTHR11070">
    <property type="entry name" value="UVRD / RECB / PCRA DNA HELICASE FAMILY MEMBER"/>
    <property type="match status" value="1"/>
</dbReference>
<feature type="coiled-coil region" evidence="15">
    <location>
        <begin position="1119"/>
        <end position="1149"/>
    </location>
</feature>
<evidence type="ECO:0000256" key="5">
    <source>
        <dbReference type="ARBA" id="ARBA00022806"/>
    </source>
</evidence>
<dbReference type="Gene3D" id="3.90.320.10">
    <property type="match status" value="1"/>
</dbReference>
<keyword evidence="6" id="KW-0269">Exonuclease</keyword>
<name>A0A939BMK5_9FIRM</name>
<evidence type="ECO:0000256" key="14">
    <source>
        <dbReference type="PROSITE-ProRule" id="PRU00560"/>
    </source>
</evidence>